<name>A0ABX2ARC9_9BACT</name>
<dbReference type="PANTHER" id="PTHR33295">
    <property type="entry name" value="ATPASE"/>
    <property type="match status" value="1"/>
</dbReference>
<comment type="caution">
    <text evidence="3">The sequence shown here is derived from an EMBL/GenBank/DDBJ whole genome shotgun (WGS) entry which is preliminary data.</text>
</comment>
<dbReference type="RefSeq" id="WP_172175784.1">
    <property type="nucleotide sequence ID" value="NZ_CASGKG010000019.1"/>
</dbReference>
<accession>A0ABX2ARC9</accession>
<feature type="domain" description="DUF4143" evidence="2">
    <location>
        <begin position="220"/>
        <end position="382"/>
    </location>
</feature>
<dbReference type="GO" id="GO:0005524">
    <property type="term" value="F:ATP binding"/>
    <property type="evidence" value="ECO:0007669"/>
    <property type="project" value="UniProtKB-KW"/>
</dbReference>
<dbReference type="Pfam" id="PF13173">
    <property type="entry name" value="AAA_14"/>
    <property type="match status" value="1"/>
</dbReference>
<evidence type="ECO:0000313" key="3">
    <source>
        <dbReference type="EMBL" id="NPE13272.1"/>
    </source>
</evidence>
<dbReference type="Proteomes" id="UP001193734">
    <property type="component" value="Unassembled WGS sequence"/>
</dbReference>
<keyword evidence="3" id="KW-0067">ATP-binding</keyword>
<dbReference type="GeneID" id="82156694"/>
<gene>
    <name evidence="3" type="ORF">HPS55_02840</name>
</gene>
<keyword evidence="4" id="KW-1185">Reference proteome</keyword>
<dbReference type="PANTHER" id="PTHR33295:SF7">
    <property type="entry name" value="ATPASE"/>
    <property type="match status" value="1"/>
</dbReference>
<dbReference type="Pfam" id="PF13635">
    <property type="entry name" value="DUF4143"/>
    <property type="match status" value="1"/>
</dbReference>
<dbReference type="SUPFAM" id="SSF52540">
    <property type="entry name" value="P-loop containing nucleoside triphosphate hydrolases"/>
    <property type="match status" value="1"/>
</dbReference>
<evidence type="ECO:0000259" key="1">
    <source>
        <dbReference type="Pfam" id="PF13173"/>
    </source>
</evidence>
<evidence type="ECO:0000313" key="4">
    <source>
        <dbReference type="Proteomes" id="UP001193734"/>
    </source>
</evidence>
<dbReference type="InterPro" id="IPR025420">
    <property type="entry name" value="DUF4143"/>
</dbReference>
<protein>
    <submittedName>
        <fullName evidence="3">ATP-binding protein</fullName>
    </submittedName>
</protein>
<dbReference type="InterPro" id="IPR027417">
    <property type="entry name" value="P-loop_NTPase"/>
</dbReference>
<keyword evidence="3" id="KW-0547">Nucleotide-binding</keyword>
<proteinExistence type="predicted"/>
<organism evidence="3 4">
    <name type="scientific">Xylanibacter rodentium</name>
    <dbReference type="NCBI Taxonomy" id="2736289"/>
    <lineage>
        <taxon>Bacteria</taxon>
        <taxon>Pseudomonadati</taxon>
        <taxon>Bacteroidota</taxon>
        <taxon>Bacteroidia</taxon>
        <taxon>Bacteroidales</taxon>
        <taxon>Prevotellaceae</taxon>
        <taxon>Xylanibacter</taxon>
    </lineage>
</organism>
<dbReference type="EMBL" id="JABKKE010000003">
    <property type="protein sequence ID" value="NPE13272.1"/>
    <property type="molecule type" value="Genomic_DNA"/>
</dbReference>
<feature type="domain" description="AAA" evidence="1">
    <location>
        <begin position="17"/>
        <end position="152"/>
    </location>
</feature>
<reference evidence="3 4" key="1">
    <citation type="submission" date="2020-05" db="EMBL/GenBank/DDBJ databases">
        <title>Distinct polysaccharide utilization as determinants for interspecies competition between intestinal Prevotella spp.</title>
        <authorList>
            <person name="Galvez E.J.C."/>
            <person name="Iljazovic A."/>
            <person name="Strowig T."/>
        </authorList>
    </citation>
    <scope>NUCLEOTIDE SEQUENCE [LARGE SCALE GENOMIC DNA]</scope>
    <source>
        <strain evidence="3 4">PROD</strain>
    </source>
</reference>
<dbReference type="InterPro" id="IPR041682">
    <property type="entry name" value="AAA_14"/>
</dbReference>
<sequence>MKRNILDELIKWKEKPNRKPLILNGARQVGKTYILQEFGRLCYDNVAYLNCDRNDILRNIFAHDYDTARIIRSISALTGIHIEPDKTLIIFDEIQENPIILNSLKYFCENAPEYNIAVAGSLLGISLHGNVSFPVGKVDMIKMYPMTFDEFLTATGHEQLTELLRCGEKEIIDTLSLRLTDCLRQYYFVGGMPAAVREYAESENLQTVRAIQQQILFDYRRDFSKHAPTAEVPRINMVWDSIPAQLAKENRKFIYGAIRKGARASEFEMAIQWLLDAGLVYRVHRATCPVMPLKFYEELSTFKLFMLDVGLMGAMTDTPAEAIIIGDNIFREYKGAFTELFVYTQLVPQNRPIYYFSSNDSRVEIDFLIQNGTEIIPVEVKAEVNVKSKSLRTYIEKHPTLKGMRLSMLPHSDQGWMKNIPLYCVNFGVR</sequence>
<evidence type="ECO:0000259" key="2">
    <source>
        <dbReference type="Pfam" id="PF13635"/>
    </source>
</evidence>